<dbReference type="EMBL" id="EF083244">
    <property type="protein sequence ID" value="ABK22594.1"/>
    <property type="molecule type" value="mRNA"/>
</dbReference>
<accession>A9NPN3</accession>
<feature type="region of interest" description="Disordered" evidence="1">
    <location>
        <begin position="63"/>
        <end position="83"/>
    </location>
</feature>
<evidence type="ECO:0000313" key="2">
    <source>
        <dbReference type="EMBL" id="ABK22594.1"/>
    </source>
</evidence>
<name>A9NPN3_PICSI</name>
<organism evidence="2">
    <name type="scientific">Picea sitchensis</name>
    <name type="common">Sitka spruce</name>
    <name type="synonym">Pinus sitchensis</name>
    <dbReference type="NCBI Taxonomy" id="3332"/>
    <lineage>
        <taxon>Eukaryota</taxon>
        <taxon>Viridiplantae</taxon>
        <taxon>Streptophyta</taxon>
        <taxon>Embryophyta</taxon>
        <taxon>Tracheophyta</taxon>
        <taxon>Spermatophyta</taxon>
        <taxon>Pinopsida</taxon>
        <taxon>Pinidae</taxon>
        <taxon>Conifers I</taxon>
        <taxon>Pinales</taxon>
        <taxon>Pinaceae</taxon>
        <taxon>Picea</taxon>
    </lineage>
</organism>
<feature type="compositionally biased region" description="Polar residues" evidence="1">
    <location>
        <begin position="63"/>
        <end position="73"/>
    </location>
</feature>
<reference evidence="2" key="1">
    <citation type="journal article" date="2008" name="BMC Genomics">
        <title>A conifer genomics resource of 200,000 spruce (Picea spp.) ESTs and 6,464 high-quality, sequence-finished full-length cDNAs for Sitka spruce (Picea sitchensis).</title>
        <authorList>
            <person name="Ralph S.G."/>
            <person name="Chun H.J."/>
            <person name="Kolosova N."/>
            <person name="Cooper D."/>
            <person name="Oddy C."/>
            <person name="Ritland C.E."/>
            <person name="Kirkpatrick R."/>
            <person name="Moore R."/>
            <person name="Barber S."/>
            <person name="Holt R.A."/>
            <person name="Jones S.J."/>
            <person name="Marra M.A."/>
            <person name="Douglas C.J."/>
            <person name="Ritland K."/>
            <person name="Bohlmann J."/>
        </authorList>
    </citation>
    <scope>NUCLEOTIDE SEQUENCE</scope>
    <source>
        <tissue evidence="2">Green portion of the leader tissue</tissue>
    </source>
</reference>
<dbReference type="AlphaFoldDB" id="A9NPN3"/>
<protein>
    <submittedName>
        <fullName evidence="2">Uncharacterized protein</fullName>
    </submittedName>
</protein>
<proteinExistence type="evidence at transcript level"/>
<evidence type="ECO:0000256" key="1">
    <source>
        <dbReference type="SAM" id="MobiDB-lite"/>
    </source>
</evidence>
<dbReference type="OMA" id="GSTRHQF"/>
<sequence length="161" mass="18224">MVAQQYSPGGFPLCLSGIRNSSKVQGSTRHQFLRLRQISFLGTEISLSPGNSMDSISANSRLFANDNQTSGTEGSERDETIQERPQLAVILEMEDHERRREAIRKQRSSRRLLSNYADEDRALMGGNRDRLHNLIEEVMGDPTFKQNFYSSIRHHVCAKAA</sequence>